<dbReference type="InterPro" id="IPR002867">
    <property type="entry name" value="IBR_dom"/>
</dbReference>
<feature type="region of interest" description="Disordered" evidence="11">
    <location>
        <begin position="795"/>
        <end position="823"/>
    </location>
</feature>
<evidence type="ECO:0000259" key="14">
    <source>
        <dbReference type="PROSITE" id="PS51873"/>
    </source>
</evidence>
<dbReference type="GO" id="GO:0061630">
    <property type="term" value="F:ubiquitin protein ligase activity"/>
    <property type="evidence" value="ECO:0007669"/>
    <property type="project" value="UniProtKB-EC"/>
</dbReference>
<evidence type="ECO:0000313" key="15">
    <source>
        <dbReference type="EMBL" id="CAD5230695.1"/>
    </source>
</evidence>
<proteinExistence type="predicted"/>
<dbReference type="Gene3D" id="3.30.40.10">
    <property type="entry name" value="Zinc/RING finger domain, C3HC4 (zinc finger)"/>
    <property type="match status" value="1"/>
</dbReference>
<evidence type="ECO:0000256" key="3">
    <source>
        <dbReference type="ARBA" id="ARBA00012251"/>
    </source>
</evidence>
<dbReference type="CDD" id="cd20355">
    <property type="entry name" value="Rcat_RBR_RNF19"/>
    <property type="match status" value="1"/>
</dbReference>
<dbReference type="EC" id="2.3.2.31" evidence="3"/>
<keyword evidence="7 10" id="KW-0863">Zinc-finger</keyword>
<dbReference type="Gene3D" id="1.20.120.1750">
    <property type="match status" value="1"/>
</dbReference>
<feature type="compositionally biased region" description="Low complexity" evidence="11">
    <location>
        <begin position="40"/>
        <end position="49"/>
    </location>
</feature>
<gene>
    <name evidence="15" type="ORF">BOKJ2_LOCUS14270</name>
</gene>
<comment type="caution">
    <text evidence="15">The sequence shown here is derived from an EMBL/GenBank/DDBJ whole genome shotgun (WGS) entry which is preliminary data.</text>
</comment>
<feature type="region of interest" description="Disordered" evidence="11">
    <location>
        <begin position="159"/>
        <end position="225"/>
    </location>
</feature>
<dbReference type="InterPro" id="IPR044066">
    <property type="entry name" value="TRIAD_supradom"/>
</dbReference>
<evidence type="ECO:0000256" key="9">
    <source>
        <dbReference type="ARBA" id="ARBA00022833"/>
    </source>
</evidence>
<evidence type="ECO:0000256" key="10">
    <source>
        <dbReference type="PROSITE-ProRule" id="PRU00175"/>
    </source>
</evidence>
<feature type="transmembrane region" description="Helical" evidence="12">
    <location>
        <begin position="509"/>
        <end position="542"/>
    </location>
</feature>
<evidence type="ECO:0000259" key="13">
    <source>
        <dbReference type="PROSITE" id="PS50089"/>
    </source>
</evidence>
<dbReference type="Proteomes" id="UP000783686">
    <property type="component" value="Unassembled WGS sequence"/>
</dbReference>
<dbReference type="FunFam" id="1.20.120.1750:FF:000017">
    <property type="entry name" value="RBR-type E3 ubiquitin transferase"/>
    <property type="match status" value="1"/>
</dbReference>
<keyword evidence="12" id="KW-1133">Transmembrane helix</keyword>
<reference evidence="15" key="1">
    <citation type="submission" date="2020-09" db="EMBL/GenBank/DDBJ databases">
        <authorList>
            <person name="Kikuchi T."/>
        </authorList>
    </citation>
    <scope>NUCLEOTIDE SEQUENCE</scope>
    <source>
        <strain evidence="15">SH1</strain>
    </source>
</reference>
<evidence type="ECO:0000313" key="16">
    <source>
        <dbReference type="Proteomes" id="UP000614601"/>
    </source>
</evidence>
<feature type="compositionally biased region" description="Polar residues" evidence="11">
    <location>
        <begin position="198"/>
        <end position="219"/>
    </location>
</feature>
<accession>A0A811LUI6</accession>
<dbReference type="PROSITE" id="PS50089">
    <property type="entry name" value="ZF_RING_2"/>
    <property type="match status" value="1"/>
</dbReference>
<dbReference type="CDD" id="cd20338">
    <property type="entry name" value="BRcat_RBR_RNF19"/>
    <property type="match status" value="1"/>
</dbReference>
<comment type="catalytic activity">
    <reaction evidence="1">
        <text>[E2 ubiquitin-conjugating enzyme]-S-ubiquitinyl-L-cysteine + [acceptor protein]-L-lysine = [E2 ubiquitin-conjugating enzyme]-L-cysteine + [acceptor protein]-N(6)-ubiquitinyl-L-lysine.</text>
        <dbReference type="EC" id="2.3.2.31"/>
    </reaction>
</comment>
<feature type="domain" description="RING-type" evidence="13">
    <location>
        <begin position="277"/>
        <end position="324"/>
    </location>
</feature>
<keyword evidence="16" id="KW-1185">Reference proteome</keyword>
<evidence type="ECO:0000256" key="1">
    <source>
        <dbReference type="ARBA" id="ARBA00001798"/>
    </source>
</evidence>
<feature type="transmembrane region" description="Helical" evidence="12">
    <location>
        <begin position="563"/>
        <end position="593"/>
    </location>
</feature>
<dbReference type="Proteomes" id="UP000614601">
    <property type="component" value="Unassembled WGS sequence"/>
</dbReference>
<comment type="pathway">
    <text evidence="2">Protein modification; protein ubiquitination.</text>
</comment>
<dbReference type="FunFam" id="2.20.25.20:FF:000004">
    <property type="entry name" value="RBR-type E3 ubiquitin transferase"/>
    <property type="match status" value="1"/>
</dbReference>
<dbReference type="InterPro" id="IPR013083">
    <property type="entry name" value="Znf_RING/FYVE/PHD"/>
</dbReference>
<feature type="region of interest" description="Disordered" evidence="11">
    <location>
        <begin position="685"/>
        <end position="721"/>
    </location>
</feature>
<dbReference type="SUPFAM" id="SSF57850">
    <property type="entry name" value="RING/U-box"/>
    <property type="match status" value="3"/>
</dbReference>
<dbReference type="Pfam" id="PF22191">
    <property type="entry name" value="IBR_1"/>
    <property type="match status" value="1"/>
</dbReference>
<sequence>MSVKSGRGLAASRPDLGTLVEEDVDDLPNRHTIEAEIEPEPCASSSSSPLAGRQRSFRHAQSEEGRTSYETVGSRFSMENVDKITHRIRASSPSSQNLSTSSRTRSPTRKHRKSASVSIETTTPELRIPNFDYIMAQASAKADITSTTGQRRFSIMNLLNNVTAPMRRTKTATEPNKRKEKKSKVKVQKERSSKRSQAPSVSDQLQISGSAATSSAEPSTQPPSVPCSSFDVCQVTDNLSDVYRPANSTLSNDKTLYYSSLDDTLMSAGGDAERMECQVCFVQQSAQNFPVLSNCDHRPCHGCLIKYLQIEIMESRISLACPECVIELHPNDIQTVLKNDAQLLSRYERFMIRKVLITEGDVRWCPAPDCDYAVIASGCAACPQLECQRPGCGTLFCYHCKGEWHANQTCDEARGQSVERIFNAATAANTSAAGDTTGEFFKPGDLKACPRCGTLIVKMNDGSCNHMVCPMCQADFCWLCLKEISDLHYLSPTGCTFWGKKPWTRKKKLLWQIGTLIGAPVGIALIAGLAVPGIICGVPVFVGRKAYQRFKLKSKGKRRLVTAASVAGSLIVSPVLAVMAVGVGVPIMLAYVYGVVPLSLCRNGGCASVQTSDDDDKSPRLLELAEDAELGRNFLTSLRANSNNEKSRLIGKKSRDDKIDATSVVTINSGFSSIVGSYGPYGPFLAQQNPSTPHPTKYGATSLPTDSMSQQSASLSAGPSLAVNEQRKRKVSVESCVNSMGEKCNFECASTKAHAGSHYHFDNKSVNTVCSGAGPEVQSYNEESASVLAMSGSIGGLEESGSIKNRQKLQTKLEHDLSTSDAV</sequence>
<dbReference type="InterPro" id="IPR001841">
    <property type="entry name" value="Znf_RING"/>
</dbReference>
<dbReference type="EMBL" id="CAJFCW020000006">
    <property type="protein sequence ID" value="CAG9127889.1"/>
    <property type="molecule type" value="Genomic_DNA"/>
</dbReference>
<dbReference type="Pfam" id="PF01485">
    <property type="entry name" value="IBR"/>
    <property type="match status" value="1"/>
</dbReference>
<name>A0A811LUI6_9BILA</name>
<dbReference type="Gene3D" id="2.20.25.20">
    <property type="match status" value="1"/>
</dbReference>
<feature type="compositionally biased region" description="Polar residues" evidence="11">
    <location>
        <begin position="702"/>
        <end position="717"/>
    </location>
</feature>
<evidence type="ECO:0000256" key="2">
    <source>
        <dbReference type="ARBA" id="ARBA00004906"/>
    </source>
</evidence>
<dbReference type="GO" id="GO:0008270">
    <property type="term" value="F:zinc ion binding"/>
    <property type="evidence" value="ECO:0007669"/>
    <property type="project" value="UniProtKB-KW"/>
</dbReference>
<keyword evidence="12" id="KW-0472">Membrane</keyword>
<dbReference type="EMBL" id="CAJFDH010000006">
    <property type="protein sequence ID" value="CAD5230695.1"/>
    <property type="molecule type" value="Genomic_DNA"/>
</dbReference>
<dbReference type="SMART" id="SM00647">
    <property type="entry name" value="IBR"/>
    <property type="match status" value="2"/>
</dbReference>
<evidence type="ECO:0000256" key="5">
    <source>
        <dbReference type="ARBA" id="ARBA00022723"/>
    </source>
</evidence>
<keyword evidence="4" id="KW-0808">Transferase</keyword>
<evidence type="ECO:0000256" key="11">
    <source>
        <dbReference type="SAM" id="MobiDB-lite"/>
    </source>
</evidence>
<feature type="region of interest" description="Disordered" evidence="11">
    <location>
        <begin position="1"/>
        <end position="122"/>
    </location>
</feature>
<feature type="domain" description="RING-type" evidence="14">
    <location>
        <begin position="273"/>
        <end position="499"/>
    </location>
</feature>
<protein>
    <recommendedName>
        <fullName evidence="3">RBR-type E3 ubiquitin transferase</fullName>
        <ecNumber evidence="3">2.3.2.31</ecNumber>
    </recommendedName>
</protein>
<feature type="compositionally biased region" description="Basic and acidic residues" evidence="11">
    <location>
        <begin position="811"/>
        <end position="823"/>
    </location>
</feature>
<keyword evidence="12" id="KW-0812">Transmembrane</keyword>
<dbReference type="InterPro" id="IPR031127">
    <property type="entry name" value="E3_UB_ligase_RBR"/>
</dbReference>
<keyword evidence="6" id="KW-0677">Repeat</keyword>
<dbReference type="FunFam" id="3.30.40.10:FF:000424">
    <property type="entry name" value="RBR-type E3 ubiquitin transferase"/>
    <property type="match status" value="1"/>
</dbReference>
<dbReference type="OrthoDB" id="1431934at2759"/>
<keyword evidence="8" id="KW-0833">Ubl conjugation pathway</keyword>
<dbReference type="AlphaFoldDB" id="A0A811LUI6"/>
<dbReference type="PANTHER" id="PTHR11685">
    <property type="entry name" value="RBR FAMILY RING FINGER AND IBR DOMAIN-CONTAINING"/>
    <property type="match status" value="1"/>
</dbReference>
<evidence type="ECO:0000256" key="6">
    <source>
        <dbReference type="ARBA" id="ARBA00022737"/>
    </source>
</evidence>
<keyword evidence="5" id="KW-0479">Metal-binding</keyword>
<dbReference type="PROSITE" id="PS51873">
    <property type="entry name" value="TRIAD"/>
    <property type="match status" value="1"/>
</dbReference>
<dbReference type="SMART" id="SM00184">
    <property type="entry name" value="RING"/>
    <property type="match status" value="2"/>
</dbReference>
<evidence type="ECO:0000256" key="7">
    <source>
        <dbReference type="ARBA" id="ARBA00022771"/>
    </source>
</evidence>
<dbReference type="GO" id="GO:0016567">
    <property type="term" value="P:protein ubiquitination"/>
    <property type="evidence" value="ECO:0007669"/>
    <property type="project" value="InterPro"/>
</dbReference>
<evidence type="ECO:0000256" key="12">
    <source>
        <dbReference type="SAM" id="Phobius"/>
    </source>
</evidence>
<organism evidence="15 16">
    <name type="scientific">Bursaphelenchus okinawaensis</name>
    <dbReference type="NCBI Taxonomy" id="465554"/>
    <lineage>
        <taxon>Eukaryota</taxon>
        <taxon>Metazoa</taxon>
        <taxon>Ecdysozoa</taxon>
        <taxon>Nematoda</taxon>
        <taxon>Chromadorea</taxon>
        <taxon>Rhabditida</taxon>
        <taxon>Tylenchina</taxon>
        <taxon>Tylenchomorpha</taxon>
        <taxon>Aphelenchoidea</taxon>
        <taxon>Aphelenchoididae</taxon>
        <taxon>Bursaphelenchus</taxon>
    </lineage>
</organism>
<evidence type="ECO:0000256" key="4">
    <source>
        <dbReference type="ARBA" id="ARBA00022679"/>
    </source>
</evidence>
<feature type="compositionally biased region" description="Low complexity" evidence="11">
    <location>
        <begin position="91"/>
        <end position="105"/>
    </location>
</feature>
<keyword evidence="9" id="KW-0862">Zinc</keyword>
<evidence type="ECO:0000256" key="8">
    <source>
        <dbReference type="ARBA" id="ARBA00022786"/>
    </source>
</evidence>